<dbReference type="OrthoDB" id="1120973at2"/>
<name>A0A0E9M1Z6_9BACT</name>
<keyword evidence="2" id="KW-1185">Reference proteome</keyword>
<protein>
    <submittedName>
        <fullName evidence="1">Uncharacterized protein</fullName>
    </submittedName>
</protein>
<evidence type="ECO:0000313" key="2">
    <source>
        <dbReference type="Proteomes" id="UP000032900"/>
    </source>
</evidence>
<organism evidence="1 2">
    <name type="scientific">Geofilum rubicundum JCM 15548</name>
    <dbReference type="NCBI Taxonomy" id="1236989"/>
    <lineage>
        <taxon>Bacteria</taxon>
        <taxon>Pseudomonadati</taxon>
        <taxon>Bacteroidota</taxon>
        <taxon>Bacteroidia</taxon>
        <taxon>Marinilabiliales</taxon>
        <taxon>Marinilabiliaceae</taxon>
        <taxon>Geofilum</taxon>
    </lineage>
</organism>
<dbReference type="EMBL" id="BAZW01000046">
    <property type="protein sequence ID" value="GAO31396.1"/>
    <property type="molecule type" value="Genomic_DNA"/>
</dbReference>
<sequence>MGKVNFTFNIALDEDEFIRVEDHLYTTRETLRREEPKVHLICRGFLETLKDFEGQLTNKIVDEWLLLTRALDQTCSYESSWDDRKILKELIAGNEHPVGWYVKNCKAA</sequence>
<dbReference type="Proteomes" id="UP000032900">
    <property type="component" value="Unassembled WGS sequence"/>
</dbReference>
<accession>A0A0E9M1Z6</accession>
<evidence type="ECO:0000313" key="1">
    <source>
        <dbReference type="EMBL" id="GAO31396.1"/>
    </source>
</evidence>
<proteinExistence type="predicted"/>
<comment type="caution">
    <text evidence="1">The sequence shown here is derived from an EMBL/GenBank/DDBJ whole genome shotgun (WGS) entry which is preliminary data.</text>
</comment>
<dbReference type="STRING" id="1236989.JCM15548_13753"/>
<dbReference type="RefSeq" id="WP_062127495.1">
    <property type="nucleotide sequence ID" value="NZ_BAZW01000046.1"/>
</dbReference>
<gene>
    <name evidence="1" type="ORF">JCM15548_13753</name>
</gene>
<dbReference type="AlphaFoldDB" id="A0A0E9M1Z6"/>
<reference evidence="1 2" key="1">
    <citation type="journal article" date="2015" name="Microbes Environ.">
        <title>Distribution and evolution of nitrogen fixation genes in the phylum bacteroidetes.</title>
        <authorList>
            <person name="Inoue J."/>
            <person name="Oshima K."/>
            <person name="Suda W."/>
            <person name="Sakamoto M."/>
            <person name="Iino T."/>
            <person name="Noda S."/>
            <person name="Hongoh Y."/>
            <person name="Hattori M."/>
            <person name="Ohkuma M."/>
        </authorList>
    </citation>
    <scope>NUCLEOTIDE SEQUENCE [LARGE SCALE GENOMIC DNA]</scope>
    <source>
        <strain evidence="1">JCM 15548</strain>
    </source>
</reference>